<feature type="region of interest" description="Disordered" evidence="7">
    <location>
        <begin position="321"/>
        <end position="379"/>
    </location>
</feature>
<dbReference type="AlphaFoldDB" id="A0A8J5FEF0"/>
<dbReference type="Proteomes" id="UP000734854">
    <property type="component" value="Unassembled WGS sequence"/>
</dbReference>
<dbReference type="InterPro" id="IPR036576">
    <property type="entry name" value="WRKY_dom_sf"/>
</dbReference>
<proteinExistence type="predicted"/>
<dbReference type="Gene3D" id="2.20.25.80">
    <property type="entry name" value="WRKY domain"/>
    <property type="match status" value="2"/>
</dbReference>
<keyword evidence="2" id="KW-0677">Repeat</keyword>
<evidence type="ECO:0000256" key="7">
    <source>
        <dbReference type="SAM" id="MobiDB-lite"/>
    </source>
</evidence>
<dbReference type="FunFam" id="2.20.25.80:FF:000001">
    <property type="entry name" value="WRKY transcription factor 33"/>
    <property type="match status" value="1"/>
</dbReference>
<dbReference type="SUPFAM" id="SSF118290">
    <property type="entry name" value="WRKY DNA-binding domain"/>
    <property type="match status" value="2"/>
</dbReference>
<evidence type="ECO:0000256" key="6">
    <source>
        <dbReference type="ARBA" id="ARBA00023242"/>
    </source>
</evidence>
<evidence type="ECO:0000256" key="1">
    <source>
        <dbReference type="ARBA" id="ARBA00004123"/>
    </source>
</evidence>
<feature type="domain" description="WRKY" evidence="8">
    <location>
        <begin position="208"/>
        <end position="272"/>
    </location>
</feature>
<keyword evidence="10" id="KW-1185">Reference proteome</keyword>
<comment type="subcellular location">
    <subcellularLocation>
        <location evidence="1">Nucleus</location>
    </subcellularLocation>
</comment>
<feature type="region of interest" description="Disordered" evidence="7">
    <location>
        <begin position="265"/>
        <end position="303"/>
    </location>
</feature>
<keyword evidence="6" id="KW-0539">Nucleus</keyword>
<dbReference type="SMART" id="SM00774">
    <property type="entry name" value="WRKY"/>
    <property type="match status" value="2"/>
</dbReference>
<organism evidence="9 10">
    <name type="scientific">Zingiber officinale</name>
    <name type="common">Ginger</name>
    <name type="synonym">Amomum zingiber</name>
    <dbReference type="NCBI Taxonomy" id="94328"/>
    <lineage>
        <taxon>Eukaryota</taxon>
        <taxon>Viridiplantae</taxon>
        <taxon>Streptophyta</taxon>
        <taxon>Embryophyta</taxon>
        <taxon>Tracheophyta</taxon>
        <taxon>Spermatophyta</taxon>
        <taxon>Magnoliopsida</taxon>
        <taxon>Liliopsida</taxon>
        <taxon>Zingiberales</taxon>
        <taxon>Zingiberaceae</taxon>
        <taxon>Zingiber</taxon>
    </lineage>
</organism>
<feature type="compositionally biased region" description="Polar residues" evidence="7">
    <location>
        <begin position="350"/>
        <end position="361"/>
    </location>
</feature>
<feature type="compositionally biased region" description="Polar residues" evidence="7">
    <location>
        <begin position="289"/>
        <end position="299"/>
    </location>
</feature>
<protein>
    <recommendedName>
        <fullName evidence="8">WRKY domain-containing protein</fullName>
    </recommendedName>
</protein>
<evidence type="ECO:0000256" key="3">
    <source>
        <dbReference type="ARBA" id="ARBA00023015"/>
    </source>
</evidence>
<feature type="compositionally biased region" description="Polar residues" evidence="7">
    <location>
        <begin position="368"/>
        <end position="379"/>
    </location>
</feature>
<sequence length="498" mass="54132">MVEDGAGRGGAGEGSAAAQVGTKPPRPSITLPARSSLENLFRSGAGSGSGAGPSEASPGPLTLVSSFFAEDPESESHSFTQLLVRAMNSPADGTTKEEDRGDLDGGGVVRLGQEPPESLSVGQHQVLSIPPGLRPASLFDSPGFFSSRQASNSQSKMLQQTEYLPTSMTTSSAQEQGQEFVTLKSHNIAIQSAEGSHSDQWSRPNSITVDKPVEDGYNWRKYGQKMVRGSEYPRSYYKCSHLNCPVKKKIEHSVDGQVTEIVYKGQHNHQRPAPNKRSGSGGSFSTGSNQITDSLNNPATPELSFHDHQANIRISNKISAVMSAPKRDRESDYETPDQLSVYGEDEESSEVNGNVRDNNNSDAKRLNVSDSIQKPTSESRIIVQTTSEVDLLDDGYRWRKYGQKVVKGNPHPRSYYKCTFTGCNVRKHIERAAIDPKAVITTYEGKHNHDLPASRNSSHSMAGTGITITALICKSKMNMKPNKPIPIHSKFRIEAGSE</sequence>
<dbReference type="Pfam" id="PF03106">
    <property type="entry name" value="WRKY"/>
    <property type="match status" value="2"/>
</dbReference>
<dbReference type="PANTHER" id="PTHR31221:SF130">
    <property type="entry name" value="WRKY TRANSCRIPTION FACTOR 3-RELATED"/>
    <property type="match status" value="1"/>
</dbReference>
<evidence type="ECO:0000313" key="10">
    <source>
        <dbReference type="Proteomes" id="UP000734854"/>
    </source>
</evidence>
<comment type="caution">
    <text evidence="9">The sequence shown here is derived from an EMBL/GenBank/DDBJ whole genome shotgun (WGS) entry which is preliminary data.</text>
</comment>
<dbReference type="InterPro" id="IPR003657">
    <property type="entry name" value="WRKY_dom"/>
</dbReference>
<dbReference type="FunFam" id="2.20.25.80:FF:000006">
    <property type="entry name" value="WRKY transcription factor"/>
    <property type="match status" value="1"/>
</dbReference>
<feature type="region of interest" description="Disordered" evidence="7">
    <location>
        <begin position="1"/>
        <end position="110"/>
    </location>
</feature>
<gene>
    <name evidence="9" type="ORF">ZIOFF_054382</name>
</gene>
<dbReference type="PANTHER" id="PTHR31221">
    <property type="entry name" value="WRKY TRANSCRIPTION FACTOR PROTEIN 1-RELATED"/>
    <property type="match status" value="1"/>
</dbReference>
<evidence type="ECO:0000313" key="9">
    <source>
        <dbReference type="EMBL" id="KAG6485817.1"/>
    </source>
</evidence>
<evidence type="ECO:0000259" key="8">
    <source>
        <dbReference type="PROSITE" id="PS50811"/>
    </source>
</evidence>
<dbReference type="GO" id="GO:0005634">
    <property type="term" value="C:nucleus"/>
    <property type="evidence" value="ECO:0007669"/>
    <property type="project" value="UniProtKB-SubCell"/>
</dbReference>
<dbReference type="EMBL" id="JACMSC010000015">
    <property type="protein sequence ID" value="KAG6485817.1"/>
    <property type="molecule type" value="Genomic_DNA"/>
</dbReference>
<reference evidence="9 10" key="1">
    <citation type="submission" date="2020-08" db="EMBL/GenBank/DDBJ databases">
        <title>Plant Genome Project.</title>
        <authorList>
            <person name="Zhang R.-G."/>
        </authorList>
    </citation>
    <scope>NUCLEOTIDE SEQUENCE [LARGE SCALE GENOMIC DNA]</scope>
    <source>
        <tissue evidence="9">Rhizome</tissue>
    </source>
</reference>
<dbReference type="GO" id="GO:0003700">
    <property type="term" value="F:DNA-binding transcription factor activity"/>
    <property type="evidence" value="ECO:0007669"/>
    <property type="project" value="InterPro"/>
</dbReference>
<keyword evidence="5" id="KW-0804">Transcription</keyword>
<keyword evidence="4" id="KW-0238">DNA-binding</keyword>
<dbReference type="GO" id="GO:0043565">
    <property type="term" value="F:sequence-specific DNA binding"/>
    <property type="evidence" value="ECO:0007669"/>
    <property type="project" value="InterPro"/>
</dbReference>
<feature type="compositionally biased region" description="Basic and acidic residues" evidence="7">
    <location>
        <begin position="94"/>
        <end position="103"/>
    </location>
</feature>
<dbReference type="PROSITE" id="PS50811">
    <property type="entry name" value="WRKY"/>
    <property type="match status" value="2"/>
</dbReference>
<dbReference type="InterPro" id="IPR044810">
    <property type="entry name" value="WRKY_plant"/>
</dbReference>
<evidence type="ECO:0000256" key="2">
    <source>
        <dbReference type="ARBA" id="ARBA00022737"/>
    </source>
</evidence>
<feature type="domain" description="WRKY" evidence="8">
    <location>
        <begin position="387"/>
        <end position="452"/>
    </location>
</feature>
<keyword evidence="3" id="KW-0805">Transcription regulation</keyword>
<evidence type="ECO:0000256" key="5">
    <source>
        <dbReference type="ARBA" id="ARBA00023163"/>
    </source>
</evidence>
<accession>A0A8J5FEF0</accession>
<evidence type="ECO:0000256" key="4">
    <source>
        <dbReference type="ARBA" id="ARBA00023125"/>
    </source>
</evidence>
<name>A0A8J5FEF0_ZINOF</name>